<organism evidence="1 2">
    <name type="scientific">Klebsiella pneumoniae</name>
    <dbReference type="NCBI Taxonomy" id="573"/>
    <lineage>
        <taxon>Bacteria</taxon>
        <taxon>Pseudomonadati</taxon>
        <taxon>Pseudomonadota</taxon>
        <taxon>Gammaproteobacteria</taxon>
        <taxon>Enterobacterales</taxon>
        <taxon>Enterobacteriaceae</taxon>
        <taxon>Klebsiella/Raoultella group</taxon>
        <taxon>Klebsiella</taxon>
        <taxon>Klebsiella pneumoniae complex</taxon>
    </lineage>
</organism>
<evidence type="ECO:0000313" key="2">
    <source>
        <dbReference type="Proteomes" id="UP000254938"/>
    </source>
</evidence>
<keyword evidence="1" id="KW-0547">Nucleotide-binding</keyword>
<proteinExistence type="predicted"/>
<reference evidence="1 2" key="1">
    <citation type="submission" date="2018-06" db="EMBL/GenBank/DDBJ databases">
        <authorList>
            <consortium name="Pathogen Informatics"/>
            <person name="Doyle S."/>
        </authorList>
    </citation>
    <scope>NUCLEOTIDE SEQUENCE [LARGE SCALE GENOMIC DNA]</scope>
    <source>
        <strain evidence="1 2">NCTC9140</strain>
    </source>
</reference>
<name>A0A377U6N4_KLEPN</name>
<keyword evidence="1" id="KW-0067">ATP-binding</keyword>
<evidence type="ECO:0000313" key="1">
    <source>
        <dbReference type="EMBL" id="STS85930.1"/>
    </source>
</evidence>
<dbReference type="Proteomes" id="UP000254938">
    <property type="component" value="Unassembled WGS sequence"/>
</dbReference>
<dbReference type="AlphaFoldDB" id="A0A377U6N4"/>
<accession>A0A377U6N4</accession>
<dbReference type="GO" id="GO:0005524">
    <property type="term" value="F:ATP binding"/>
    <property type="evidence" value="ECO:0007669"/>
    <property type="project" value="UniProtKB-KW"/>
</dbReference>
<gene>
    <name evidence="1" type="ORF">NCTC9140_07775</name>
</gene>
<dbReference type="EMBL" id="UGKQ01000007">
    <property type="protein sequence ID" value="STS85930.1"/>
    <property type="molecule type" value="Genomic_DNA"/>
</dbReference>
<protein>
    <submittedName>
        <fullName evidence="1">Dipeptide transport ATP-binding protein DppF</fullName>
    </submittedName>
</protein>
<sequence>MSTQKAATPQPLLQAIDLKKHYPVKKGLFAPERAGEGAGRRLLYP</sequence>